<dbReference type="Proteomes" id="UP000325372">
    <property type="component" value="Unassembled WGS sequence"/>
</dbReference>
<reference evidence="2 3" key="1">
    <citation type="submission" date="2019-09" db="EMBL/GenBank/DDBJ databases">
        <title>Wenzhouxiangella sp. Genome sequencing and assembly.</title>
        <authorList>
            <person name="Zhang R."/>
        </authorList>
    </citation>
    <scope>NUCLEOTIDE SEQUENCE [LARGE SCALE GENOMIC DNA]</scope>
    <source>
        <strain evidence="2 3">W260</strain>
    </source>
</reference>
<evidence type="ECO:0000313" key="2">
    <source>
        <dbReference type="EMBL" id="KAA9130904.1"/>
    </source>
</evidence>
<dbReference type="Pfam" id="PF13621">
    <property type="entry name" value="Cupin_8"/>
    <property type="match status" value="1"/>
</dbReference>
<organism evidence="2 3">
    <name type="scientific">Marinihelvus fidelis</name>
    <dbReference type="NCBI Taxonomy" id="2613842"/>
    <lineage>
        <taxon>Bacteria</taxon>
        <taxon>Pseudomonadati</taxon>
        <taxon>Pseudomonadota</taxon>
        <taxon>Gammaproteobacteria</taxon>
        <taxon>Chromatiales</taxon>
        <taxon>Wenzhouxiangellaceae</taxon>
        <taxon>Marinihelvus</taxon>
    </lineage>
</organism>
<dbReference type="PANTHER" id="PTHR12461">
    <property type="entry name" value="HYPOXIA-INDUCIBLE FACTOR 1 ALPHA INHIBITOR-RELATED"/>
    <property type="match status" value="1"/>
</dbReference>
<proteinExistence type="predicted"/>
<dbReference type="Gene3D" id="2.60.120.650">
    <property type="entry name" value="Cupin"/>
    <property type="match status" value="1"/>
</dbReference>
<evidence type="ECO:0000313" key="3">
    <source>
        <dbReference type="Proteomes" id="UP000325372"/>
    </source>
</evidence>
<comment type="caution">
    <text evidence="2">The sequence shown here is derived from an EMBL/GenBank/DDBJ whole genome shotgun (WGS) entry which is preliminary data.</text>
</comment>
<dbReference type="SMART" id="SM00558">
    <property type="entry name" value="JmjC"/>
    <property type="match status" value="1"/>
</dbReference>
<evidence type="ECO:0000259" key="1">
    <source>
        <dbReference type="PROSITE" id="PS51184"/>
    </source>
</evidence>
<protein>
    <submittedName>
        <fullName evidence="2">Cupin-like domain-containing protein</fullName>
    </submittedName>
</protein>
<gene>
    <name evidence="2" type="ORF">F3N42_11130</name>
</gene>
<dbReference type="EMBL" id="VYXP01000006">
    <property type="protein sequence ID" value="KAA9130904.1"/>
    <property type="molecule type" value="Genomic_DNA"/>
</dbReference>
<dbReference type="InterPro" id="IPR003347">
    <property type="entry name" value="JmjC_dom"/>
</dbReference>
<name>A0A5N0T8U9_9GAMM</name>
<dbReference type="PANTHER" id="PTHR12461:SF105">
    <property type="entry name" value="HYPOXIA-INDUCIBLE FACTOR 1-ALPHA INHIBITOR"/>
    <property type="match status" value="1"/>
</dbReference>
<feature type="domain" description="JmjC" evidence="1">
    <location>
        <begin position="120"/>
        <end position="270"/>
    </location>
</feature>
<dbReference type="SUPFAM" id="SSF51197">
    <property type="entry name" value="Clavaminate synthase-like"/>
    <property type="match status" value="1"/>
</dbReference>
<accession>A0A5N0T8U9</accession>
<dbReference type="AlphaFoldDB" id="A0A5N0T8U9"/>
<keyword evidence="3" id="KW-1185">Reference proteome</keyword>
<dbReference type="InterPro" id="IPR041667">
    <property type="entry name" value="Cupin_8"/>
</dbReference>
<dbReference type="PROSITE" id="PS51184">
    <property type="entry name" value="JMJC"/>
    <property type="match status" value="1"/>
</dbReference>
<sequence length="336" mass="37331">MQAIQEVHELTAEQFYEEILPGGQPAVFRGLVSDWPLVQAARTSDTSFCDYIRAFDRGQDISTAQGPASINGRLFYNADLSGLNFRTVQSRLSTSLQFLLEHANDTAPPTLAIQSAVISHYLPGMERENRLPGGLVPPDIDPRLWLGGRATVAAHYDPSENMACCVAGRRRFTLFPPEQVANLYIGPLELTPAGAAISMVDFDQPDLDRHPRFRDALAAALVADLEPGDAIYIPYLWWHHVRALDAINALVNYWWTPMPARGGDPRNALLHAMLAIRDLPPGYRAAWRSMFEHYAFDDRPVASEHLPESRRGILGDLDAADVTRLKQALARALGRQ</sequence>
<dbReference type="RefSeq" id="WP_150864542.1">
    <property type="nucleotide sequence ID" value="NZ_VYXP01000006.1"/>
</dbReference>